<name>A0ABQ9XNZ7_9EUKA</name>
<feature type="region of interest" description="Disordered" evidence="2">
    <location>
        <begin position="113"/>
        <end position="176"/>
    </location>
</feature>
<keyword evidence="1" id="KW-0175">Coiled coil</keyword>
<evidence type="ECO:0000256" key="1">
    <source>
        <dbReference type="SAM" id="Coils"/>
    </source>
</evidence>
<dbReference type="Proteomes" id="UP001281761">
    <property type="component" value="Unassembled WGS sequence"/>
</dbReference>
<evidence type="ECO:0000313" key="4">
    <source>
        <dbReference type="Proteomes" id="UP001281761"/>
    </source>
</evidence>
<evidence type="ECO:0000313" key="3">
    <source>
        <dbReference type="EMBL" id="KAK2953102.1"/>
    </source>
</evidence>
<protein>
    <submittedName>
        <fullName evidence="3">Uncharacterized protein</fullName>
    </submittedName>
</protein>
<feature type="coiled-coil region" evidence="1">
    <location>
        <begin position="202"/>
        <end position="242"/>
    </location>
</feature>
<sequence length="258" mass="30286">MWKQSDSIKGVASSDVINITSMVLGIKDRTKAGTYQPEVRRSKNSERRLSSTDKEIQKRKDDDIQQVLLHDPKYSYENKLKQKAELYEKLQKGEIQDPSQLSLVDYSRKRASDSDYEMANHSQKATLSAIVRDMRNQSDSSSHSDPLFQEEESSRDHKEKTRPFEERQIQSSELSIPKPFEDVFKPIVPEKRESSFDANAEIEEYLHKRKEMRENIERIAEETRQEREIEKVNEERKSEAERRKELLFAKFLNKDKGG</sequence>
<comment type="caution">
    <text evidence="3">The sequence shown here is derived from an EMBL/GenBank/DDBJ whole genome shotgun (WGS) entry which is preliminary data.</text>
</comment>
<accession>A0ABQ9XNZ7</accession>
<keyword evidence="4" id="KW-1185">Reference proteome</keyword>
<feature type="compositionally biased region" description="Basic and acidic residues" evidence="2">
    <location>
        <begin position="38"/>
        <end position="63"/>
    </location>
</feature>
<feature type="region of interest" description="Disordered" evidence="2">
    <location>
        <begin position="31"/>
        <end position="70"/>
    </location>
</feature>
<dbReference type="EMBL" id="JARBJD010000095">
    <property type="protein sequence ID" value="KAK2953102.1"/>
    <property type="molecule type" value="Genomic_DNA"/>
</dbReference>
<feature type="compositionally biased region" description="Basic and acidic residues" evidence="2">
    <location>
        <begin position="152"/>
        <end position="168"/>
    </location>
</feature>
<proteinExistence type="predicted"/>
<gene>
    <name evidence="3" type="ORF">BLNAU_11887</name>
</gene>
<reference evidence="3 4" key="1">
    <citation type="journal article" date="2022" name="bioRxiv">
        <title>Genomics of Preaxostyla Flagellates Illuminates Evolutionary Transitions and the Path Towards Mitochondrial Loss.</title>
        <authorList>
            <person name="Novak L.V.F."/>
            <person name="Treitli S.C."/>
            <person name="Pyrih J."/>
            <person name="Halakuc P."/>
            <person name="Pipaliya S.V."/>
            <person name="Vacek V."/>
            <person name="Brzon O."/>
            <person name="Soukal P."/>
            <person name="Eme L."/>
            <person name="Dacks J.B."/>
            <person name="Karnkowska A."/>
            <person name="Elias M."/>
            <person name="Hampl V."/>
        </authorList>
    </citation>
    <scope>NUCLEOTIDE SEQUENCE [LARGE SCALE GENOMIC DNA]</scope>
    <source>
        <strain evidence="3">NAU3</strain>
        <tissue evidence="3">Gut</tissue>
    </source>
</reference>
<organism evidence="3 4">
    <name type="scientific">Blattamonas nauphoetae</name>
    <dbReference type="NCBI Taxonomy" id="2049346"/>
    <lineage>
        <taxon>Eukaryota</taxon>
        <taxon>Metamonada</taxon>
        <taxon>Preaxostyla</taxon>
        <taxon>Oxymonadida</taxon>
        <taxon>Blattamonas</taxon>
    </lineage>
</organism>
<evidence type="ECO:0000256" key="2">
    <source>
        <dbReference type="SAM" id="MobiDB-lite"/>
    </source>
</evidence>